<protein>
    <submittedName>
        <fullName evidence="6">ATP-grasp domain-containing protein</fullName>
    </submittedName>
</protein>
<organism evidence="6 7">
    <name type="scientific">Streptomyces millisiae</name>
    <dbReference type="NCBI Taxonomy" id="3075542"/>
    <lineage>
        <taxon>Bacteria</taxon>
        <taxon>Bacillati</taxon>
        <taxon>Actinomycetota</taxon>
        <taxon>Actinomycetes</taxon>
        <taxon>Kitasatosporales</taxon>
        <taxon>Streptomycetaceae</taxon>
        <taxon>Streptomyces</taxon>
    </lineage>
</organism>
<keyword evidence="7" id="KW-1185">Reference proteome</keyword>
<dbReference type="SUPFAM" id="SSF56059">
    <property type="entry name" value="Glutathione synthetase ATP-binding domain-like"/>
    <property type="match status" value="1"/>
</dbReference>
<keyword evidence="2 4" id="KW-0547">Nucleotide-binding</keyword>
<evidence type="ECO:0000256" key="1">
    <source>
        <dbReference type="ARBA" id="ARBA00022598"/>
    </source>
</evidence>
<comment type="caution">
    <text evidence="6">The sequence shown here is derived from an EMBL/GenBank/DDBJ whole genome shotgun (WGS) entry which is preliminary data.</text>
</comment>
<feature type="domain" description="ATP-grasp" evidence="5">
    <location>
        <begin position="115"/>
        <end position="311"/>
    </location>
</feature>
<sequence length="447" mass="47297">MTPQSPMAVLLSPRPAVVEAARRVGARTLVLAPDLSRPGVREAVALADQAITVDWTDHPQLMMAVGHLTNLPARAAVFGFTEASALIAARANEALRFPGNPHAAVAYLTDKAALRGRVNQLTGAPVRFEHCDRAAHLVAVAERVGFPCVAKPRTGSGGQDVHLLRSAVDASDLAAQLAGEPALIVEEFLDGPEYSVEAHSRAGEHTVLAVTRKYGPRDLVGAVITEHQRTTGYDMPADLDEDTRERIHRLVVATLNSAGQRNGLSQTEVIVTAEGPRLIESHAHPGATEVHDLLRLATGTDLIALSVASALGLPLPEPDFGEPRCAGIRFLRLPPGHFEAVEGIAEARALAGVRELEIAVPVGSHVPEATSRVAGHGYVTAVADSPQELEAVLRKALDTLRPVVLPAPAPEPGPSVLAGAMAREIPRADVPRDMLREAVKEEEHTAA</sequence>
<dbReference type="Pfam" id="PF13535">
    <property type="entry name" value="ATP-grasp_4"/>
    <property type="match status" value="1"/>
</dbReference>
<evidence type="ECO:0000256" key="2">
    <source>
        <dbReference type="ARBA" id="ARBA00022741"/>
    </source>
</evidence>
<reference evidence="7" key="1">
    <citation type="submission" date="2023-07" db="EMBL/GenBank/DDBJ databases">
        <title>30 novel species of actinomycetes from the DSMZ collection.</title>
        <authorList>
            <person name="Nouioui I."/>
        </authorList>
    </citation>
    <scope>NUCLEOTIDE SEQUENCE [LARGE SCALE GENOMIC DNA]</scope>
    <source>
        <strain evidence="7">DSM 44918</strain>
    </source>
</reference>
<evidence type="ECO:0000256" key="3">
    <source>
        <dbReference type="ARBA" id="ARBA00022840"/>
    </source>
</evidence>
<dbReference type="Pfam" id="PF18603">
    <property type="entry name" value="LAL_C2"/>
    <property type="match status" value="1"/>
</dbReference>
<evidence type="ECO:0000259" key="5">
    <source>
        <dbReference type="PROSITE" id="PS50975"/>
    </source>
</evidence>
<dbReference type="PROSITE" id="PS50975">
    <property type="entry name" value="ATP_GRASP"/>
    <property type="match status" value="1"/>
</dbReference>
<dbReference type="PANTHER" id="PTHR43585">
    <property type="entry name" value="FUMIPYRROLE BIOSYNTHESIS PROTEIN C"/>
    <property type="match status" value="1"/>
</dbReference>
<evidence type="ECO:0000256" key="4">
    <source>
        <dbReference type="PROSITE-ProRule" id="PRU00409"/>
    </source>
</evidence>
<keyword evidence="1" id="KW-0436">Ligase</keyword>
<keyword evidence="3 4" id="KW-0067">ATP-binding</keyword>
<dbReference type="Proteomes" id="UP001183420">
    <property type="component" value="Unassembled WGS sequence"/>
</dbReference>
<accession>A0ABU2LXJ2</accession>
<evidence type="ECO:0000313" key="6">
    <source>
        <dbReference type="EMBL" id="MDT0322309.1"/>
    </source>
</evidence>
<name>A0ABU2LXJ2_9ACTN</name>
<gene>
    <name evidence="6" type="ORF">RNC47_28700</name>
</gene>
<dbReference type="PANTHER" id="PTHR43585:SF2">
    <property type="entry name" value="ATP-GRASP ENZYME FSQD"/>
    <property type="match status" value="1"/>
</dbReference>
<evidence type="ECO:0000313" key="7">
    <source>
        <dbReference type="Proteomes" id="UP001183420"/>
    </source>
</evidence>
<proteinExistence type="predicted"/>
<dbReference type="InterPro" id="IPR011761">
    <property type="entry name" value="ATP-grasp"/>
</dbReference>
<dbReference type="RefSeq" id="WP_311602845.1">
    <property type="nucleotide sequence ID" value="NZ_JAVREM010000059.1"/>
</dbReference>
<dbReference type="InterPro" id="IPR052032">
    <property type="entry name" value="ATP-dep_AA_Ligase"/>
</dbReference>
<dbReference type="EMBL" id="JAVREM010000059">
    <property type="protein sequence ID" value="MDT0322309.1"/>
    <property type="molecule type" value="Genomic_DNA"/>
</dbReference>
<dbReference type="InterPro" id="IPR040570">
    <property type="entry name" value="LAL_C2"/>
</dbReference>
<dbReference type="Gene3D" id="3.30.470.20">
    <property type="entry name" value="ATP-grasp fold, B domain"/>
    <property type="match status" value="1"/>
</dbReference>